<dbReference type="AlphaFoldDB" id="A0A914Q1L0"/>
<evidence type="ECO:0000256" key="2">
    <source>
        <dbReference type="SAM" id="Phobius"/>
    </source>
</evidence>
<keyword evidence="3" id="KW-1185">Reference proteome</keyword>
<feature type="coiled-coil region" evidence="1">
    <location>
        <begin position="191"/>
        <end position="505"/>
    </location>
</feature>
<feature type="transmembrane region" description="Helical" evidence="2">
    <location>
        <begin position="614"/>
        <end position="640"/>
    </location>
</feature>
<keyword evidence="2" id="KW-0812">Transmembrane</keyword>
<dbReference type="WBParaSite" id="PDA_v2.g25030.t1">
    <property type="protein sequence ID" value="PDA_v2.g25030.t1"/>
    <property type="gene ID" value="PDA_v2.g25030"/>
</dbReference>
<evidence type="ECO:0000313" key="3">
    <source>
        <dbReference type="Proteomes" id="UP000887578"/>
    </source>
</evidence>
<keyword evidence="2" id="KW-1133">Transmembrane helix</keyword>
<protein>
    <submittedName>
        <fullName evidence="4">Uncharacterized protein</fullName>
    </submittedName>
</protein>
<evidence type="ECO:0000313" key="4">
    <source>
        <dbReference type="WBParaSite" id="PDA_v2.g25030.t1"/>
    </source>
</evidence>
<reference evidence="4" key="1">
    <citation type="submission" date="2022-11" db="UniProtKB">
        <authorList>
            <consortium name="WormBaseParasite"/>
        </authorList>
    </citation>
    <scope>IDENTIFICATION</scope>
</reference>
<evidence type="ECO:0000256" key="1">
    <source>
        <dbReference type="SAM" id="Coils"/>
    </source>
</evidence>
<keyword evidence="2" id="KW-0472">Membrane</keyword>
<proteinExistence type="predicted"/>
<accession>A0A914Q1L0</accession>
<dbReference type="Proteomes" id="UP000887578">
    <property type="component" value="Unplaced"/>
</dbReference>
<keyword evidence="1" id="KW-0175">Coiled coil</keyword>
<dbReference type="Gene3D" id="1.10.287.1490">
    <property type="match status" value="1"/>
</dbReference>
<sequence length="652" mass="74700">MKSAGYDNVPPVTLEDHQHHGKITNGFDTIVRSLFGVCESRIDLRITTLFAFSGKELDDEKKIHFRTAFMLVLLFVSEWIADQKDECPHVALKEPKSRLVHACFNKLFKDIYHGNNEGFKAYIFDEESSLPSFGSPNGSIISSSVNLSSVNISPASEQMVHDETKDESLIGPLSQTTDALLKAVTLKSISEEKLLAKSENLEAELNAKTTELEKVYKLVADLMKEKENAEESSLKAINDMEDLVRQNAEIFKEKESLLEANTQLQVNRDECMDRLTSAEIEKERLSEDNEDLMKVVSSYAKNEVRLEEEKQALQEDLNEKIMELENYGNFVEEKKVLELDLSKTKLEMAALNNLVLQKEEEIQKLLNEMNSLNVANEKFEKEFDAVNEELSAVKLEADNLKESYEAYMEEKEALQRNLDNKMFEMENVTKHFADSMEENQQLKQDFAQKEDGYQRDLGKLRKNMENLEEEKQALQNAFDEKTLELEIVKELLSKVQKKLREVVEQVRGLYSIKSEIEAELNEFKVYFDGSNASVVEKIAEMKTLSNGFINDNISNANTPAFSYEENISEIISDTFVEHLDSGIGSSEQTPEIKRTTVESIFIKKESSSSSLSRFFMFFISLLMFFAIHLYLWGAIIPAWVRLELHHDHLPPQ</sequence>
<organism evidence="3 4">
    <name type="scientific">Panagrolaimus davidi</name>
    <dbReference type="NCBI Taxonomy" id="227884"/>
    <lineage>
        <taxon>Eukaryota</taxon>
        <taxon>Metazoa</taxon>
        <taxon>Ecdysozoa</taxon>
        <taxon>Nematoda</taxon>
        <taxon>Chromadorea</taxon>
        <taxon>Rhabditida</taxon>
        <taxon>Tylenchina</taxon>
        <taxon>Panagrolaimomorpha</taxon>
        <taxon>Panagrolaimoidea</taxon>
        <taxon>Panagrolaimidae</taxon>
        <taxon>Panagrolaimus</taxon>
    </lineage>
</organism>
<name>A0A914Q1L0_9BILA</name>